<dbReference type="InterPro" id="IPR036291">
    <property type="entry name" value="NAD(P)-bd_dom_sf"/>
</dbReference>
<evidence type="ECO:0000313" key="11">
    <source>
        <dbReference type="Proteomes" id="UP000315947"/>
    </source>
</evidence>
<dbReference type="PANTHER" id="PTHR21708:SF26">
    <property type="entry name" value="2-DEHYDROPANTOATE 2-REDUCTASE"/>
    <property type="match status" value="1"/>
</dbReference>
<evidence type="ECO:0000259" key="9">
    <source>
        <dbReference type="Pfam" id="PF08546"/>
    </source>
</evidence>
<dbReference type="Proteomes" id="UP000315947">
    <property type="component" value="Chromosome"/>
</dbReference>
<name>A0ABX5X0C8_9GAMM</name>
<dbReference type="InterPro" id="IPR051402">
    <property type="entry name" value="KPR-Related"/>
</dbReference>
<dbReference type="InterPro" id="IPR013332">
    <property type="entry name" value="KPR_N"/>
</dbReference>
<evidence type="ECO:0000256" key="1">
    <source>
        <dbReference type="ARBA" id="ARBA00004994"/>
    </source>
</evidence>
<dbReference type="PANTHER" id="PTHR21708">
    <property type="entry name" value="PROBABLE 2-DEHYDROPANTOATE 2-REDUCTASE"/>
    <property type="match status" value="1"/>
</dbReference>
<evidence type="ECO:0000256" key="5">
    <source>
        <dbReference type="ARBA" id="ARBA00023002"/>
    </source>
</evidence>
<reference evidence="10 11" key="1">
    <citation type="submission" date="2019-07" db="EMBL/GenBank/DDBJ databases">
        <title>Shewanella sp. YLB-06 whole genomic sequence.</title>
        <authorList>
            <person name="Yu L."/>
        </authorList>
    </citation>
    <scope>NUCLEOTIDE SEQUENCE [LARGE SCALE GENOMIC DNA]</scope>
    <source>
        <strain evidence="10 11">YLB-06</strain>
    </source>
</reference>
<protein>
    <recommendedName>
        <fullName evidence="3">2-dehydropantoate 2-reductase</fullName>
        <ecNumber evidence="2">1.1.1.169</ecNumber>
    </recommendedName>
    <alternativeName>
        <fullName evidence="6">Ketopantoate reductase</fullName>
    </alternativeName>
</protein>
<dbReference type="RefSeq" id="WP_144046501.1">
    <property type="nucleotide sequence ID" value="NZ_CP041614.1"/>
</dbReference>
<evidence type="ECO:0000256" key="3">
    <source>
        <dbReference type="ARBA" id="ARBA00019465"/>
    </source>
</evidence>
<sequence>MIKITVIGVGSLGGFVTAKLIEAGYPVQLMVSANSRLLELSQLHVIGKEPFQVPYQNIISNSQHISGDIIFITIKSVSNPLLFASLSHLKNKKLILLQNGIGEEELLAEAIDDSNKVLGAISHIKVTMHADNKIEVQNDQLDFIYADLNGTESDPSLETVIREVFPQVEHRPDIYQVRFPKLMVNAACNAPSVIYNLSMYELTQAPIAKEMIHLLAKEVRQVAKVYGVYLEKKNMDDILDMLACEDYRSAYFSMKLDYDGKRPMEIEAVYTNLLHMAKIRNIATPELVRVTHILQTQFLHE</sequence>
<evidence type="ECO:0000256" key="6">
    <source>
        <dbReference type="ARBA" id="ARBA00032024"/>
    </source>
</evidence>
<dbReference type="InterPro" id="IPR008927">
    <property type="entry name" value="6-PGluconate_DH-like_C_sf"/>
</dbReference>
<dbReference type="InterPro" id="IPR013752">
    <property type="entry name" value="KPA_reductase"/>
</dbReference>
<dbReference type="Gene3D" id="3.40.50.720">
    <property type="entry name" value="NAD(P)-binding Rossmann-like Domain"/>
    <property type="match status" value="1"/>
</dbReference>
<accession>A0ABX5X0C8</accession>
<proteinExistence type="predicted"/>
<evidence type="ECO:0000256" key="4">
    <source>
        <dbReference type="ARBA" id="ARBA00022655"/>
    </source>
</evidence>
<keyword evidence="5" id="KW-0560">Oxidoreductase</keyword>
<dbReference type="Pfam" id="PF08546">
    <property type="entry name" value="ApbA_C"/>
    <property type="match status" value="1"/>
</dbReference>
<evidence type="ECO:0000256" key="7">
    <source>
        <dbReference type="ARBA" id="ARBA00048793"/>
    </source>
</evidence>
<evidence type="ECO:0000313" key="10">
    <source>
        <dbReference type="EMBL" id="QDO84137.1"/>
    </source>
</evidence>
<keyword evidence="11" id="KW-1185">Reference proteome</keyword>
<evidence type="ECO:0000259" key="8">
    <source>
        <dbReference type="Pfam" id="PF02558"/>
    </source>
</evidence>
<comment type="catalytic activity">
    <reaction evidence="7">
        <text>(R)-pantoate + NADP(+) = 2-dehydropantoate + NADPH + H(+)</text>
        <dbReference type="Rhea" id="RHEA:16233"/>
        <dbReference type="ChEBI" id="CHEBI:11561"/>
        <dbReference type="ChEBI" id="CHEBI:15378"/>
        <dbReference type="ChEBI" id="CHEBI:15980"/>
        <dbReference type="ChEBI" id="CHEBI:57783"/>
        <dbReference type="ChEBI" id="CHEBI:58349"/>
        <dbReference type="EC" id="1.1.1.169"/>
    </reaction>
</comment>
<organism evidence="10 11">
    <name type="scientific">Shewanella psychropiezotolerans</name>
    <dbReference type="NCBI Taxonomy" id="2593655"/>
    <lineage>
        <taxon>Bacteria</taxon>
        <taxon>Pseudomonadati</taxon>
        <taxon>Pseudomonadota</taxon>
        <taxon>Gammaproteobacteria</taxon>
        <taxon>Alteromonadales</taxon>
        <taxon>Shewanellaceae</taxon>
        <taxon>Shewanella</taxon>
    </lineage>
</organism>
<dbReference type="EMBL" id="CP041614">
    <property type="protein sequence ID" value="QDO84137.1"/>
    <property type="molecule type" value="Genomic_DNA"/>
</dbReference>
<dbReference type="EC" id="1.1.1.169" evidence="2"/>
<feature type="domain" description="Ketopantoate reductase N-terminal" evidence="8">
    <location>
        <begin position="4"/>
        <end position="138"/>
    </location>
</feature>
<feature type="domain" description="Ketopantoate reductase C-terminal" evidence="9">
    <location>
        <begin position="173"/>
        <end position="295"/>
    </location>
</feature>
<dbReference type="InterPro" id="IPR013328">
    <property type="entry name" value="6PGD_dom2"/>
</dbReference>
<evidence type="ECO:0000256" key="2">
    <source>
        <dbReference type="ARBA" id="ARBA00013014"/>
    </source>
</evidence>
<gene>
    <name evidence="10" type="ORF">FM037_13965</name>
</gene>
<keyword evidence="4" id="KW-0566">Pantothenate biosynthesis</keyword>
<dbReference type="SUPFAM" id="SSF48179">
    <property type="entry name" value="6-phosphogluconate dehydrogenase C-terminal domain-like"/>
    <property type="match status" value="1"/>
</dbReference>
<dbReference type="Pfam" id="PF02558">
    <property type="entry name" value="ApbA"/>
    <property type="match status" value="1"/>
</dbReference>
<dbReference type="SUPFAM" id="SSF51735">
    <property type="entry name" value="NAD(P)-binding Rossmann-fold domains"/>
    <property type="match status" value="1"/>
</dbReference>
<comment type="pathway">
    <text evidence="1">Cofactor biosynthesis; (R)-pantothenate biosynthesis; (R)-pantoate from 3-methyl-2-oxobutanoate: step 2/2.</text>
</comment>
<dbReference type="Gene3D" id="1.10.1040.10">
    <property type="entry name" value="N-(1-d-carboxylethyl)-l-norvaline Dehydrogenase, domain 2"/>
    <property type="match status" value="1"/>
</dbReference>